<comment type="activity regulation">
    <text evidence="3">The formation of the proteasomal ATPase ARC-20S proteasome complex, likely via the docking of the C-termini of ARC into the intersubunit pockets in the alpha-rings, may trigger opening of the gate for substrate entry. Interconversion between the open-gate and close-gate conformations leads to a dynamic regulation of the 20S proteasome proteolysis activity.</text>
</comment>
<gene>
    <name evidence="3 6" type="primary">prcA</name>
    <name evidence="6" type="ORF">TEK04_06130</name>
</gene>
<dbReference type="InterPro" id="IPR023332">
    <property type="entry name" value="Proteasome_alpha-type"/>
</dbReference>
<dbReference type="InterPro" id="IPR001353">
    <property type="entry name" value="Proteasome_sua/b"/>
</dbReference>
<name>A0ABU8DR16_9ACTN</name>
<keyword evidence="7" id="KW-1185">Reference proteome</keyword>
<dbReference type="SUPFAM" id="SSF56235">
    <property type="entry name" value="N-terminal nucleophile aminohydrolases (Ntn hydrolases)"/>
    <property type="match status" value="1"/>
</dbReference>
<dbReference type="InterPro" id="IPR029055">
    <property type="entry name" value="Ntn_hydrolases_N"/>
</dbReference>
<evidence type="ECO:0000256" key="1">
    <source>
        <dbReference type="ARBA" id="ARBA00022490"/>
    </source>
</evidence>
<proteinExistence type="inferred from homology"/>
<dbReference type="PROSITE" id="PS51475">
    <property type="entry name" value="PROTEASOME_ALPHA_2"/>
    <property type="match status" value="1"/>
</dbReference>
<comment type="subunit">
    <text evidence="3">The 20S proteasome core is composed of 14 alpha and 14 beta subunits that assemble into four stacked heptameric rings, resulting in a barrel-shaped structure. The two inner rings, each composed of seven catalytic beta subunits, are sandwiched by two outer rings, each composed of seven alpha subunits. The catalytic chamber with the active sites is on the inside of the barrel. Has a gated structure, the ends of the cylinder being occluded by the N-termini of the alpha-subunits. Is capped by the proteasome-associated ATPase, ARC.</text>
</comment>
<dbReference type="Pfam" id="PF00227">
    <property type="entry name" value="Proteasome"/>
    <property type="match status" value="1"/>
</dbReference>
<feature type="compositionally biased region" description="Low complexity" evidence="5">
    <location>
        <begin position="272"/>
        <end position="301"/>
    </location>
</feature>
<keyword evidence="6" id="KW-0378">Hydrolase</keyword>
<dbReference type="RefSeq" id="WP_336403433.1">
    <property type="nucleotide sequence ID" value="NZ_JBAPLU010000004.1"/>
</dbReference>
<evidence type="ECO:0000256" key="3">
    <source>
        <dbReference type="HAMAP-Rule" id="MF_00289"/>
    </source>
</evidence>
<protein>
    <recommendedName>
        <fullName evidence="3">Proteasome subunit alpha</fullName>
    </recommendedName>
    <alternativeName>
        <fullName evidence="3">20S proteasome alpha subunit</fullName>
    </alternativeName>
    <alternativeName>
        <fullName evidence="3">Proteasome core protein PrcA</fullName>
    </alternativeName>
</protein>
<sequence>MTMPYYASAEQVMRDRSEYARKGISRGRSVAVLTCADGVLLIAENPSSTLHKVGEIYDRIGFAAVGRYSEFESLRVAGVRLADVRGYSYNRRDVTGRVVANAYAQTLGSIFTEQMKPFEVELCVAEVGTSPETDQLYRLTFDGSVVDEPDFVVMGGQADAVSTHLREHFRPGLALREALAVGVAALSAVSSSTQANGGAHSSLPAEQLEVAVLDRERPKRTFRRITGAALRALLGDGQPAVGAPGQAEGIDDDAAHLPSSPAPGTPPGLGDPGAPDTAGGTAPDTAPDTAGGADPDAAGDPAPEPGEPA</sequence>
<dbReference type="EMBL" id="JBAPLU010000004">
    <property type="protein sequence ID" value="MEI4271295.1"/>
    <property type="molecule type" value="Genomic_DNA"/>
</dbReference>
<keyword evidence="1 3" id="KW-0963">Cytoplasm</keyword>
<evidence type="ECO:0000256" key="5">
    <source>
        <dbReference type="SAM" id="MobiDB-lite"/>
    </source>
</evidence>
<evidence type="ECO:0000256" key="4">
    <source>
        <dbReference type="PROSITE-ProRule" id="PRU00808"/>
    </source>
</evidence>
<keyword evidence="2 3" id="KW-0647">Proteasome</keyword>
<dbReference type="Proteomes" id="UP001361570">
    <property type="component" value="Unassembled WGS sequence"/>
</dbReference>
<feature type="region of interest" description="Disordered" evidence="5">
    <location>
        <begin position="236"/>
        <end position="309"/>
    </location>
</feature>
<accession>A0ABU8DR16</accession>
<reference evidence="6 7" key="1">
    <citation type="submission" date="2024-03" db="EMBL/GenBank/DDBJ databases">
        <title>Draft genome sequence of Klenkia sp. LSe6-5.</title>
        <authorList>
            <person name="Duangmal K."/>
            <person name="Chantavorakit T."/>
        </authorList>
    </citation>
    <scope>NUCLEOTIDE SEQUENCE [LARGE SCALE GENOMIC DNA]</scope>
    <source>
        <strain evidence="6 7">LSe6-5</strain>
    </source>
</reference>
<comment type="similarity">
    <text evidence="3 4">Belongs to the peptidase T1A family.</text>
</comment>
<dbReference type="GO" id="GO:0016787">
    <property type="term" value="F:hydrolase activity"/>
    <property type="evidence" value="ECO:0007669"/>
    <property type="project" value="UniProtKB-KW"/>
</dbReference>
<dbReference type="Gene3D" id="3.60.20.10">
    <property type="entry name" value="Glutamine Phosphoribosylpyrophosphate, subunit 1, domain 1"/>
    <property type="match status" value="1"/>
</dbReference>
<comment type="pathway">
    <text evidence="3">Protein degradation; proteasomal Pup-dependent pathway.</text>
</comment>
<dbReference type="GO" id="GO:0000502">
    <property type="term" value="C:proteasome complex"/>
    <property type="evidence" value="ECO:0007669"/>
    <property type="project" value="UniProtKB-KW"/>
</dbReference>
<evidence type="ECO:0000313" key="7">
    <source>
        <dbReference type="Proteomes" id="UP001361570"/>
    </source>
</evidence>
<comment type="function">
    <text evidence="3">Component of the proteasome core, a large protease complex with broad specificity involved in protein degradation.</text>
</comment>
<dbReference type="HAMAP" id="MF_00289_B">
    <property type="entry name" value="Proteasome_A_B"/>
    <property type="match status" value="1"/>
</dbReference>
<dbReference type="InterPro" id="IPR022296">
    <property type="entry name" value="Proteasome_asu_bac"/>
</dbReference>
<dbReference type="NCBIfam" id="TIGR03691">
    <property type="entry name" value="20S_bact_alpha"/>
    <property type="match status" value="1"/>
</dbReference>
<evidence type="ECO:0000313" key="6">
    <source>
        <dbReference type="EMBL" id="MEI4271295.1"/>
    </source>
</evidence>
<dbReference type="CDD" id="cd01906">
    <property type="entry name" value="proteasome_protease_HslV"/>
    <property type="match status" value="1"/>
</dbReference>
<comment type="caution">
    <text evidence="6">The sequence shown here is derived from an EMBL/GenBank/DDBJ whole genome shotgun (WGS) entry which is preliminary data.</text>
</comment>
<comment type="subcellular location">
    <subcellularLocation>
        <location evidence="3">Cytoplasm</location>
    </subcellularLocation>
</comment>
<organism evidence="6 7">
    <name type="scientific">Klenkia sesuvii</name>
    <dbReference type="NCBI Taxonomy" id="3103137"/>
    <lineage>
        <taxon>Bacteria</taxon>
        <taxon>Bacillati</taxon>
        <taxon>Actinomycetota</taxon>
        <taxon>Actinomycetes</taxon>
        <taxon>Geodermatophilales</taxon>
        <taxon>Geodermatophilaceae</taxon>
        <taxon>Klenkia</taxon>
    </lineage>
</organism>
<evidence type="ECO:0000256" key="2">
    <source>
        <dbReference type="ARBA" id="ARBA00022942"/>
    </source>
</evidence>